<dbReference type="CDD" id="cd15491">
    <property type="entry name" value="selB_III"/>
    <property type="match status" value="1"/>
</dbReference>
<evidence type="ECO:0000256" key="5">
    <source>
        <dbReference type="ARBA" id="ARBA00022917"/>
    </source>
</evidence>
<evidence type="ECO:0000313" key="10">
    <source>
        <dbReference type="EMBL" id="SMC06023.1"/>
    </source>
</evidence>
<keyword evidence="3" id="KW-0963">Cytoplasm</keyword>
<dbReference type="Proteomes" id="UP000192660">
    <property type="component" value="Unassembled WGS sequence"/>
</dbReference>
<dbReference type="InterPro" id="IPR009001">
    <property type="entry name" value="Transl_elong_EF1A/Init_IF2_C"/>
</dbReference>
<dbReference type="SUPFAM" id="SSF52540">
    <property type="entry name" value="P-loop containing nucleoside triphosphate hydrolases"/>
    <property type="match status" value="1"/>
</dbReference>
<evidence type="ECO:0000256" key="8">
    <source>
        <dbReference type="ARBA" id="ARBA00031615"/>
    </source>
</evidence>
<keyword evidence="11" id="KW-1185">Reference proteome</keyword>
<protein>
    <recommendedName>
        <fullName evidence="2">Selenocysteine-specific elongation factor</fullName>
    </recommendedName>
    <alternativeName>
        <fullName evidence="8">SelB translation factor</fullName>
    </alternativeName>
</protein>
<dbReference type="PROSITE" id="PS51722">
    <property type="entry name" value="G_TR_2"/>
    <property type="match status" value="1"/>
</dbReference>
<organism evidence="10 11">
    <name type="scientific">Sulfobacillus thermosulfidooxidans (strain DSM 9293 / VKM B-1269 / AT-1)</name>
    <dbReference type="NCBI Taxonomy" id="929705"/>
    <lineage>
        <taxon>Bacteria</taxon>
        <taxon>Bacillati</taxon>
        <taxon>Bacillota</taxon>
        <taxon>Clostridia</taxon>
        <taxon>Eubacteriales</taxon>
        <taxon>Clostridiales Family XVII. Incertae Sedis</taxon>
        <taxon>Sulfobacillus</taxon>
    </lineage>
</organism>
<dbReference type="InterPro" id="IPR004161">
    <property type="entry name" value="EFTu-like_2"/>
</dbReference>
<dbReference type="PRINTS" id="PR00315">
    <property type="entry name" value="ELONGATNFCT"/>
</dbReference>
<dbReference type="GO" id="GO:0003746">
    <property type="term" value="F:translation elongation factor activity"/>
    <property type="evidence" value="ECO:0007669"/>
    <property type="project" value="UniProtKB-KW"/>
</dbReference>
<dbReference type="InterPro" id="IPR031157">
    <property type="entry name" value="G_TR_CS"/>
</dbReference>
<dbReference type="PANTHER" id="PTHR43721">
    <property type="entry name" value="ELONGATION FACTOR TU-RELATED"/>
    <property type="match status" value="1"/>
</dbReference>
<dbReference type="EMBL" id="FWWY01000001">
    <property type="protein sequence ID" value="SMC06023.1"/>
    <property type="molecule type" value="Genomic_DNA"/>
</dbReference>
<dbReference type="NCBIfam" id="TIGR00475">
    <property type="entry name" value="selB"/>
    <property type="match status" value="1"/>
</dbReference>
<proteinExistence type="predicted"/>
<dbReference type="STRING" id="28034.BFX07_12240"/>
<dbReference type="GO" id="GO:0005829">
    <property type="term" value="C:cytosol"/>
    <property type="evidence" value="ECO:0007669"/>
    <property type="project" value="TreeGrafter"/>
</dbReference>
<evidence type="ECO:0000256" key="2">
    <source>
        <dbReference type="ARBA" id="ARBA00015953"/>
    </source>
</evidence>
<evidence type="ECO:0000259" key="9">
    <source>
        <dbReference type="PROSITE" id="PS51722"/>
    </source>
</evidence>
<evidence type="ECO:0000256" key="4">
    <source>
        <dbReference type="ARBA" id="ARBA00022741"/>
    </source>
</evidence>
<evidence type="ECO:0000256" key="1">
    <source>
        <dbReference type="ARBA" id="ARBA00004496"/>
    </source>
</evidence>
<dbReference type="PROSITE" id="PS00301">
    <property type="entry name" value="G_TR_1"/>
    <property type="match status" value="1"/>
</dbReference>
<dbReference type="GO" id="GO:0005525">
    <property type="term" value="F:GTP binding"/>
    <property type="evidence" value="ECO:0007669"/>
    <property type="project" value="UniProtKB-KW"/>
</dbReference>
<keyword evidence="5" id="KW-0648">Protein biosynthesis</keyword>
<dbReference type="SUPFAM" id="SSF46785">
    <property type="entry name" value="Winged helix' DNA-binding domain"/>
    <property type="match status" value="2"/>
</dbReference>
<dbReference type="Gene3D" id="3.40.50.300">
    <property type="entry name" value="P-loop containing nucleotide triphosphate hydrolases"/>
    <property type="match status" value="1"/>
</dbReference>
<dbReference type="InterPro" id="IPR036390">
    <property type="entry name" value="WH_DNA-bd_sf"/>
</dbReference>
<dbReference type="Gene3D" id="2.40.30.10">
    <property type="entry name" value="Translation factors"/>
    <property type="match status" value="2"/>
</dbReference>
<dbReference type="CDD" id="cd04171">
    <property type="entry name" value="SelB"/>
    <property type="match status" value="1"/>
</dbReference>
<dbReference type="Gene3D" id="1.10.10.10">
    <property type="entry name" value="Winged helix-like DNA-binding domain superfamily/Winged helix DNA-binding domain"/>
    <property type="match status" value="1"/>
</dbReference>
<dbReference type="OrthoDB" id="9804504at2"/>
<gene>
    <name evidence="10" type="ORF">SAMN00768000_2593</name>
</gene>
<dbReference type="InterPro" id="IPR009000">
    <property type="entry name" value="Transl_B-barrel_sf"/>
</dbReference>
<dbReference type="GO" id="GO:0003723">
    <property type="term" value="F:RNA binding"/>
    <property type="evidence" value="ECO:0007669"/>
    <property type="project" value="InterPro"/>
</dbReference>
<evidence type="ECO:0000313" key="11">
    <source>
        <dbReference type="Proteomes" id="UP000192660"/>
    </source>
</evidence>
<dbReference type="InterPro" id="IPR015191">
    <property type="entry name" value="SelB_WHD4"/>
</dbReference>
<reference evidence="11" key="1">
    <citation type="submission" date="2017-04" db="EMBL/GenBank/DDBJ databases">
        <authorList>
            <person name="Varghese N."/>
            <person name="Submissions S."/>
        </authorList>
    </citation>
    <scope>NUCLEOTIDE SEQUENCE [LARGE SCALE GENOMIC DNA]</scope>
    <source>
        <strain evidence="11">DSM 9293</strain>
    </source>
</reference>
<dbReference type="GO" id="GO:0001514">
    <property type="term" value="P:selenocysteine incorporation"/>
    <property type="evidence" value="ECO:0007669"/>
    <property type="project" value="InterPro"/>
</dbReference>
<comment type="function">
    <text evidence="7">Translation factor necessary for the incorporation of selenocysteine into proteins. It probably replaces EF-Tu for the insertion of selenocysteine directed by the UGA codon. SelB binds GTP and GDP.</text>
</comment>
<dbReference type="GO" id="GO:0003924">
    <property type="term" value="F:GTPase activity"/>
    <property type="evidence" value="ECO:0007669"/>
    <property type="project" value="InterPro"/>
</dbReference>
<dbReference type="SUPFAM" id="SSF50447">
    <property type="entry name" value="Translation proteins"/>
    <property type="match status" value="1"/>
</dbReference>
<evidence type="ECO:0000256" key="3">
    <source>
        <dbReference type="ARBA" id="ARBA00022490"/>
    </source>
</evidence>
<dbReference type="InterPro" id="IPR015190">
    <property type="entry name" value="Elong_fac_SelB-wing-hlx_typ-2"/>
</dbReference>
<dbReference type="Pfam" id="PF09106">
    <property type="entry name" value="WHD_2nd_SelB"/>
    <property type="match status" value="1"/>
</dbReference>
<name>A0A1W1WJT7_SULTA</name>
<feature type="domain" description="Tr-type G" evidence="9">
    <location>
        <begin position="6"/>
        <end position="178"/>
    </location>
</feature>
<keyword evidence="4" id="KW-0547">Nucleotide-binding</keyword>
<dbReference type="CDD" id="cd03696">
    <property type="entry name" value="SelB_II"/>
    <property type="match status" value="1"/>
</dbReference>
<dbReference type="SUPFAM" id="SSF50465">
    <property type="entry name" value="EF-Tu/eEF-1alpha/eIF2-gamma C-terminal domain"/>
    <property type="match status" value="1"/>
</dbReference>
<keyword evidence="10" id="KW-0251">Elongation factor</keyword>
<dbReference type="PANTHER" id="PTHR43721:SF22">
    <property type="entry name" value="ELONGATION FACTOR TU, MITOCHONDRIAL"/>
    <property type="match status" value="1"/>
</dbReference>
<dbReference type="Pfam" id="PF00009">
    <property type="entry name" value="GTP_EFTU"/>
    <property type="match status" value="1"/>
</dbReference>
<dbReference type="Pfam" id="PF09107">
    <property type="entry name" value="WHD_3rd_SelB"/>
    <property type="match status" value="1"/>
</dbReference>
<dbReference type="Pfam" id="PF03144">
    <property type="entry name" value="GTP_EFTU_D2"/>
    <property type="match status" value="1"/>
</dbReference>
<dbReference type="Pfam" id="PF25461">
    <property type="entry name" value="Beta-barrel_SelB"/>
    <property type="match status" value="1"/>
</dbReference>
<dbReference type="AlphaFoldDB" id="A0A1W1WJT7"/>
<dbReference type="InterPro" id="IPR036388">
    <property type="entry name" value="WH-like_DNA-bd_sf"/>
</dbReference>
<keyword evidence="6" id="KW-0342">GTP-binding</keyword>
<dbReference type="InterPro" id="IPR050055">
    <property type="entry name" value="EF-Tu_GTPase"/>
</dbReference>
<dbReference type="InterPro" id="IPR027417">
    <property type="entry name" value="P-loop_NTPase"/>
</dbReference>
<evidence type="ECO:0000256" key="7">
    <source>
        <dbReference type="ARBA" id="ARBA00025526"/>
    </source>
</evidence>
<dbReference type="InterPro" id="IPR000795">
    <property type="entry name" value="T_Tr_GTP-bd_dom"/>
</dbReference>
<dbReference type="Gene3D" id="1.10.10.2770">
    <property type="match status" value="1"/>
</dbReference>
<sequence>MADIYSRPIIFGTAGHIDHGKTTLTQRLTGVNTDRLPEERSRGISIDLGFAHFTLPSGQHAALIDVPGHEKFIRNMAAGVHGMDAVMLVVAADEGIMPQTREHLDILTLLGVKNGLTVITKADMVEAEWLPIVDEAVQEALTGSFLEHSPRIFVDSVTGRGIDALLTALDELAQQVPLRDAKGSVRLPIDRVFSVRGFGTVVTGTLVNGTIRTESTLEIVPGDYVVRVRGLEVHGHKVDYAVAGQRVAANLSGIDKELIHRGQVLSEIGHLRAHDILVVELSLLPSSPVLSQRTRVHVHLGTAEATGRVYWYESDEMEPGRTAFAEIRLESPLPALRGDRFLIRSYSPVITIGGGRVIEVGRHHKRKEPGLLDFLTLIAQGNPADVIRAVLKPAQIPISVDEIATKTGLAVNDVIPILEHSSDILYGPERFVLEGHKLEPFSQQLREFLTDYHLKHPLRPGIERERLKEALWPEWSMKQVLFVVAHSIDVSVSGEWVHLTTFESNSPEPWKSEIERLYQAISHTGLKPVAIDQLQSQIVIEPGHVFDVLEFLVQQGRIIRLDDGIYIADRVFDEARHQVTEALKTSTELSTSQLREVLGTNRRFAVLFLELLDALHVTRRIGDNRTLVG</sequence>
<dbReference type="InterPro" id="IPR057335">
    <property type="entry name" value="Beta-barrel_SelB"/>
</dbReference>
<dbReference type="RefSeq" id="WP_020373782.1">
    <property type="nucleotide sequence ID" value="NZ_FWWY01000001.1"/>
</dbReference>
<evidence type="ECO:0000256" key="6">
    <source>
        <dbReference type="ARBA" id="ARBA00023134"/>
    </source>
</evidence>
<accession>A0A1W1WJT7</accession>
<comment type="subcellular location">
    <subcellularLocation>
        <location evidence="1">Cytoplasm</location>
    </subcellularLocation>
</comment>
<dbReference type="InterPro" id="IPR004535">
    <property type="entry name" value="Transl_elong_SelB"/>
</dbReference>